<comment type="caution">
    <text evidence="1">The sequence shown here is derived from an EMBL/GenBank/DDBJ whole genome shotgun (WGS) entry which is preliminary data.</text>
</comment>
<dbReference type="EMBL" id="JAOVZW010000033">
    <property type="protein sequence ID" value="MCX8526332.1"/>
    <property type="molecule type" value="Genomic_DNA"/>
</dbReference>
<name>A0ABT3XXG6_9FLAO</name>
<evidence type="ECO:0000313" key="1">
    <source>
        <dbReference type="EMBL" id="MCX8526332.1"/>
    </source>
</evidence>
<protein>
    <recommendedName>
        <fullName evidence="3">Ig-like domain-containing protein</fullName>
    </recommendedName>
</protein>
<evidence type="ECO:0008006" key="3">
    <source>
        <dbReference type="Google" id="ProtNLM"/>
    </source>
</evidence>
<organism evidence="1 2">
    <name type="scientific">Chryseobacterium formosus</name>
    <dbReference type="NCBI Taxonomy" id="1537363"/>
    <lineage>
        <taxon>Bacteria</taxon>
        <taxon>Pseudomonadati</taxon>
        <taxon>Bacteroidota</taxon>
        <taxon>Flavobacteriia</taxon>
        <taxon>Flavobacteriales</taxon>
        <taxon>Weeksellaceae</taxon>
        <taxon>Chryseobacterium group</taxon>
        <taxon>Chryseobacterium</taxon>
    </lineage>
</organism>
<reference evidence="1" key="1">
    <citation type="submission" date="2022-10" db="EMBL/GenBank/DDBJ databases">
        <title>Chryseobacterium sp. nov., a novel bacterial species.</title>
        <authorList>
            <person name="Cao Y."/>
        </authorList>
    </citation>
    <scope>NUCLEOTIDE SEQUENCE</scope>
    <source>
        <strain evidence="1">CCTCC AB2015118</strain>
    </source>
</reference>
<accession>A0ABT3XXG6</accession>
<dbReference type="Proteomes" id="UP001073122">
    <property type="component" value="Unassembled WGS sequence"/>
</dbReference>
<dbReference type="RefSeq" id="WP_267267564.1">
    <property type="nucleotide sequence ID" value="NZ_JAOVZW010000033.1"/>
</dbReference>
<gene>
    <name evidence="1" type="ORF">OF897_20660</name>
</gene>
<sequence>MQDSNTYKCFGNGINCKNRFTWTNIPSSNANTITTFVSLPSPSSIFPNYNTRLYKVAVTGPLGTATVTRTAVYNCYEKAVSNQPRTTQEMKPEIKAIESVSPIPATNVFTVNLNLPDEDYVEI</sequence>
<proteinExistence type="predicted"/>
<keyword evidence="2" id="KW-1185">Reference proteome</keyword>
<evidence type="ECO:0000313" key="2">
    <source>
        <dbReference type="Proteomes" id="UP001073122"/>
    </source>
</evidence>